<organism evidence="3 4">
    <name type="scientific">Parapontixanthobacter aurantiacus</name>
    <dbReference type="NCBI Taxonomy" id="1463599"/>
    <lineage>
        <taxon>Bacteria</taxon>
        <taxon>Pseudomonadati</taxon>
        <taxon>Pseudomonadota</taxon>
        <taxon>Alphaproteobacteria</taxon>
        <taxon>Sphingomonadales</taxon>
        <taxon>Erythrobacteraceae</taxon>
        <taxon>Parapontixanthobacter</taxon>
    </lineage>
</organism>
<reference evidence="3 4" key="1">
    <citation type="submission" date="2019-12" db="EMBL/GenBank/DDBJ databases">
        <title>Genomic-based taxomic classification of the family Erythrobacteraceae.</title>
        <authorList>
            <person name="Xu L."/>
        </authorList>
    </citation>
    <scope>NUCLEOTIDE SEQUENCE [LARGE SCALE GENOMIC DNA]</scope>
    <source>
        <strain evidence="3 4">MCCC 1A09962</strain>
    </source>
</reference>
<name>A0A844ZEX0_9SPHN</name>
<sequence length="225" mass="23159">MRKLLIAGLLASASMMAAPASAAEYIFDDDGDSFEIDFDGFGGDPEAVIPGLSANLIITLLSGVGSDTFTFEYTVTNTSTSGGPDSRVSGFAFDMDPQATSGSAMGAYDNLNLVGTYPVGGIGVDACLSNNNGNGCSGQGGALLGSAATGTFTLGFDESLDSLTLGDFYVRYQSLNGVGTGSAIGREVPAVPEPGTWALLLLGFGFVGAAMRRPRQRQEVRVRYS</sequence>
<dbReference type="NCBIfam" id="NF033947">
    <property type="entry name" value="PEP-cistern"/>
    <property type="match status" value="1"/>
</dbReference>
<evidence type="ECO:0000313" key="4">
    <source>
        <dbReference type="Proteomes" id="UP000433104"/>
    </source>
</evidence>
<evidence type="ECO:0000313" key="3">
    <source>
        <dbReference type="EMBL" id="MXO86425.1"/>
    </source>
</evidence>
<dbReference type="AlphaFoldDB" id="A0A844ZEX0"/>
<dbReference type="NCBIfam" id="TIGR02595">
    <property type="entry name" value="PEP_CTERM"/>
    <property type="match status" value="1"/>
</dbReference>
<dbReference type="EMBL" id="WTYW01000002">
    <property type="protein sequence ID" value="MXO86425.1"/>
    <property type="molecule type" value="Genomic_DNA"/>
</dbReference>
<dbReference type="OrthoDB" id="7504626at2"/>
<comment type="caution">
    <text evidence="3">The sequence shown here is derived from an EMBL/GenBank/DDBJ whole genome shotgun (WGS) entry which is preliminary data.</text>
</comment>
<gene>
    <name evidence="3" type="ORF">GRI38_10350</name>
</gene>
<evidence type="ECO:0000259" key="2">
    <source>
        <dbReference type="Pfam" id="PF07589"/>
    </source>
</evidence>
<dbReference type="Pfam" id="PF07589">
    <property type="entry name" value="PEP-CTERM"/>
    <property type="match status" value="1"/>
</dbReference>
<feature type="domain" description="Ice-binding protein C-terminal" evidence="2">
    <location>
        <begin position="190"/>
        <end position="213"/>
    </location>
</feature>
<dbReference type="InterPro" id="IPR013424">
    <property type="entry name" value="Ice-binding_C"/>
</dbReference>
<accession>A0A844ZEX0</accession>
<keyword evidence="1" id="KW-0732">Signal</keyword>
<evidence type="ECO:0000256" key="1">
    <source>
        <dbReference type="SAM" id="SignalP"/>
    </source>
</evidence>
<feature type="chain" id="PRO_5032290057" evidence="1">
    <location>
        <begin position="23"/>
        <end position="225"/>
    </location>
</feature>
<dbReference type="RefSeq" id="WP_160683206.1">
    <property type="nucleotide sequence ID" value="NZ_WTYW01000002.1"/>
</dbReference>
<proteinExistence type="predicted"/>
<dbReference type="Proteomes" id="UP000433104">
    <property type="component" value="Unassembled WGS sequence"/>
</dbReference>
<keyword evidence="4" id="KW-1185">Reference proteome</keyword>
<dbReference type="NCBIfam" id="NF035944">
    <property type="entry name" value="PEPxxWA-CTERM"/>
    <property type="match status" value="1"/>
</dbReference>
<feature type="signal peptide" evidence="1">
    <location>
        <begin position="1"/>
        <end position="22"/>
    </location>
</feature>
<protein>
    <submittedName>
        <fullName evidence="3">Cistern family PEP-CTERM protein</fullName>
    </submittedName>
</protein>